<dbReference type="SUPFAM" id="SSF109854">
    <property type="entry name" value="DinB/YfiT-like putative metalloenzymes"/>
    <property type="match status" value="1"/>
</dbReference>
<evidence type="ECO:0000313" key="2">
    <source>
        <dbReference type="EMBL" id="SFN52946.1"/>
    </source>
</evidence>
<evidence type="ECO:0000256" key="1">
    <source>
        <dbReference type="SAM" id="Coils"/>
    </source>
</evidence>
<sequence>MLIPTLKTLFTRDLTKLKNEIASYQDENAVWRSNQYINNSAGNLCLHIVGNLNTYIGAEIGKTNFVRNRELEFSAKNIPKDVLIEKIEDTITVVNESLDKLTEADMTKSYPLLVLDTKTTYAFFLVHLSSHLSYHLGQITYHHRFFDH</sequence>
<keyword evidence="1" id="KW-0175">Coiled coil</keyword>
<evidence type="ECO:0008006" key="4">
    <source>
        <dbReference type="Google" id="ProtNLM"/>
    </source>
</evidence>
<evidence type="ECO:0000313" key="3">
    <source>
        <dbReference type="Proteomes" id="UP000182961"/>
    </source>
</evidence>
<gene>
    <name evidence="2" type="ORF">SAMN05444143_11723</name>
</gene>
<dbReference type="eggNOG" id="COG2318">
    <property type="taxonomic scope" value="Bacteria"/>
</dbReference>
<dbReference type="EMBL" id="FOUT01000017">
    <property type="protein sequence ID" value="SFN52946.1"/>
    <property type="molecule type" value="Genomic_DNA"/>
</dbReference>
<protein>
    <recommendedName>
        <fullName evidence="4">DinB superfamily protein</fullName>
    </recommendedName>
</protein>
<reference evidence="3" key="1">
    <citation type="submission" date="2016-10" db="EMBL/GenBank/DDBJ databases">
        <authorList>
            <person name="Varghese N."/>
            <person name="Submissions S."/>
        </authorList>
    </citation>
    <scope>NUCLEOTIDE SEQUENCE [LARGE SCALE GENOMIC DNA]</scope>
    <source>
        <strain evidence="3">DSM 4002</strain>
    </source>
</reference>
<feature type="coiled-coil region" evidence="1">
    <location>
        <begin position="7"/>
        <end position="34"/>
    </location>
</feature>
<keyword evidence="3" id="KW-1185">Reference proteome</keyword>
<dbReference type="Proteomes" id="UP000182961">
    <property type="component" value="Unassembled WGS sequence"/>
</dbReference>
<dbReference type="Gene3D" id="1.20.120.450">
    <property type="entry name" value="dinb family like domain"/>
    <property type="match status" value="1"/>
</dbReference>
<dbReference type="AlphaFoldDB" id="A0A1I4ZRQ0"/>
<dbReference type="InterPro" id="IPR034660">
    <property type="entry name" value="DinB/YfiT-like"/>
</dbReference>
<name>A0A1I4ZRQ0_9FLAO</name>
<dbReference type="InterPro" id="IPR011466">
    <property type="entry name" value="DUF1572"/>
</dbReference>
<dbReference type="Pfam" id="PF07609">
    <property type="entry name" value="DUF1572"/>
    <property type="match status" value="1"/>
</dbReference>
<accession>A0A1I4ZRQ0</accession>
<organism evidence="2 3">
    <name type="scientific">Flavobacterium succinicans</name>
    <dbReference type="NCBI Taxonomy" id="29536"/>
    <lineage>
        <taxon>Bacteria</taxon>
        <taxon>Pseudomonadati</taxon>
        <taxon>Bacteroidota</taxon>
        <taxon>Flavobacteriia</taxon>
        <taxon>Flavobacteriales</taxon>
        <taxon>Flavobacteriaceae</taxon>
        <taxon>Flavobacterium</taxon>
    </lineage>
</organism>
<proteinExistence type="predicted"/>
<dbReference type="RefSeq" id="WP_024982645.1">
    <property type="nucleotide sequence ID" value="NZ_CBCRUM010000027.1"/>
</dbReference>